<dbReference type="PANTHER" id="PTHR32114:SF2">
    <property type="entry name" value="ABC TRANSPORTER ABCH.3"/>
    <property type="match status" value="1"/>
</dbReference>
<dbReference type="InterPro" id="IPR027417">
    <property type="entry name" value="P-loop_NTPase"/>
</dbReference>
<evidence type="ECO:0000256" key="2">
    <source>
        <dbReference type="ARBA" id="ARBA00049666"/>
    </source>
</evidence>
<evidence type="ECO:0000256" key="3">
    <source>
        <dbReference type="SAM" id="Coils"/>
    </source>
</evidence>
<evidence type="ECO:0000313" key="6">
    <source>
        <dbReference type="EMBL" id="ABQ76030.1"/>
    </source>
</evidence>
<protein>
    <submittedName>
        <fullName evidence="6">Predicted ATPase invovled in DNA repair</fullName>
    </submittedName>
</protein>
<name>A5YSS3_9EURY</name>
<feature type="domain" description="Rad50/SbcC-type AAA" evidence="5">
    <location>
        <begin position="5"/>
        <end position="252"/>
    </location>
</feature>
<organism evidence="6">
    <name type="scientific">uncultured haloarchaeon</name>
    <dbReference type="NCBI Taxonomy" id="160804"/>
    <lineage>
        <taxon>Archaea</taxon>
        <taxon>Methanobacteriati</taxon>
        <taxon>Methanobacteriota</taxon>
        <taxon>Stenosarchaea group</taxon>
        <taxon>Halobacteria</taxon>
        <taxon>Halobacteriales</taxon>
        <taxon>Halobacteriaceae</taxon>
        <taxon>environmental samples</taxon>
    </lineage>
</organism>
<evidence type="ECO:0000259" key="5">
    <source>
        <dbReference type="Pfam" id="PF13476"/>
    </source>
</evidence>
<reference evidence="6" key="1">
    <citation type="journal article" date="2007" name="ISME J.">
        <title>Genomic plasticity in prokaryotes: the case of the square haloarchaeon.</title>
        <authorList>
            <person name="Cuadros-Orellana S."/>
            <person name="Martin-Cuadrado A.B."/>
            <person name="Legault B."/>
            <person name="D'Auria G."/>
            <person name="Zhaxybayeva O."/>
            <person name="Papke R.T."/>
            <person name="Rodriguez-Valera F."/>
        </authorList>
    </citation>
    <scope>NUCLEOTIDE SEQUENCE</scope>
</reference>
<evidence type="ECO:0000256" key="4">
    <source>
        <dbReference type="SAM" id="MobiDB-lite"/>
    </source>
</evidence>
<keyword evidence="1 3" id="KW-0175">Coiled coil</keyword>
<feature type="coiled-coil region" evidence="3">
    <location>
        <begin position="390"/>
        <end position="488"/>
    </location>
</feature>
<dbReference type="SUPFAM" id="SSF52540">
    <property type="entry name" value="P-loop containing nucleoside triphosphate hydrolases"/>
    <property type="match status" value="2"/>
</dbReference>
<dbReference type="Gene3D" id="3.40.50.300">
    <property type="entry name" value="P-loop containing nucleotide triphosphate hydrolases"/>
    <property type="match status" value="2"/>
</dbReference>
<accession>A5YSS3</accession>
<proteinExistence type="inferred from homology"/>
<sequence>MELKRLEVENFRQFYGTQEVSFSLEESNNVTVVHGDNGAGKTTLLNTFLWLFYNELTLPQPDKIATERALDEVSVNSRVPARVKLEFKDQGRQYTAERKQVFQKRSQTDLSGVQVDKDLTLEYIDERGNHKQRNNPKSALKRILPQRLREIFFFDGETISELTADDGQEKVQSAIRNIMGLEILERAIRHLDAVEGRFEDTMDEYGSNELSDLVSKKQDIKSKIDSLENERENLQQSRTETERELTQTEERLSELEDSRELQEERDRLRTNLDNIDTDIENIDDETGSVISDSGHLPFAMPAVEETARMLQEKRRKGEIPSEIKTQFVEDLLDIEECICGRPLHHGSGAREEVSQWRERAGSTELEEAAMNIVGRLSEIGERQTDLYDDIDELLAERSAKRDRKQKLQEQLDEISETLSEIETEDIGKLEERRQDLKSDIEELSKSIGGVEREINDREETLSEIEEDISDAREENEVANQARRRARTAGYLRDQIDALFKKYQDKVRKSVNDKVNQTFQSIIEKEYYAQISDEYALRILKDVGDTEQELVAKSTGERQVASLSFIASLVSLAKNQYESDQDTTYFTGGIYPMLMDSPFGYLDPTYQRRVSQKLPEMAEQVVVLVTESQWSDAVAGELADIAGQRYKLQYHDEQKYEYTEIVPTGETY</sequence>
<dbReference type="Pfam" id="PF13476">
    <property type="entry name" value="AAA_23"/>
    <property type="match status" value="1"/>
</dbReference>
<dbReference type="InterPro" id="IPR038729">
    <property type="entry name" value="Rad50/SbcC_AAA"/>
</dbReference>
<dbReference type="GO" id="GO:0016887">
    <property type="term" value="F:ATP hydrolysis activity"/>
    <property type="evidence" value="ECO:0007669"/>
    <property type="project" value="InterPro"/>
</dbReference>
<dbReference type="GO" id="GO:0006302">
    <property type="term" value="P:double-strand break repair"/>
    <property type="evidence" value="ECO:0007669"/>
    <property type="project" value="InterPro"/>
</dbReference>
<comment type="similarity">
    <text evidence="2">Belongs to the Sph1/Sph2 family.</text>
</comment>
<dbReference type="AlphaFoldDB" id="A5YSS3"/>
<dbReference type="PANTHER" id="PTHR32114">
    <property type="entry name" value="ABC TRANSPORTER ABCH.3"/>
    <property type="match status" value="1"/>
</dbReference>
<evidence type="ECO:0000256" key="1">
    <source>
        <dbReference type="ARBA" id="ARBA00023054"/>
    </source>
</evidence>
<dbReference type="EMBL" id="EF583997">
    <property type="protein sequence ID" value="ABQ76030.1"/>
    <property type="molecule type" value="Genomic_DNA"/>
</dbReference>
<feature type="region of interest" description="Disordered" evidence="4">
    <location>
        <begin position="229"/>
        <end position="262"/>
    </location>
</feature>